<gene>
    <name evidence="3" type="ORF">DEO23_12550</name>
</gene>
<dbReference type="OrthoDB" id="4623238at2"/>
<accession>A0A2U2RHQ8</accession>
<dbReference type="Proteomes" id="UP000245590">
    <property type="component" value="Unassembled WGS sequence"/>
</dbReference>
<protein>
    <recommendedName>
        <fullName evidence="2">VWFA domain-containing protein</fullName>
    </recommendedName>
</protein>
<evidence type="ECO:0000256" key="1">
    <source>
        <dbReference type="SAM" id="Phobius"/>
    </source>
</evidence>
<dbReference type="InterPro" id="IPR036465">
    <property type="entry name" value="vWFA_dom_sf"/>
</dbReference>
<keyword evidence="4" id="KW-1185">Reference proteome</keyword>
<feature type="transmembrane region" description="Helical" evidence="1">
    <location>
        <begin position="58"/>
        <end position="78"/>
    </location>
</feature>
<feature type="domain" description="VWFA" evidence="2">
    <location>
        <begin position="95"/>
        <end position="298"/>
    </location>
</feature>
<dbReference type="AlphaFoldDB" id="A0A2U2RHQ8"/>
<evidence type="ECO:0000259" key="2">
    <source>
        <dbReference type="PROSITE" id="PS50234"/>
    </source>
</evidence>
<dbReference type="Gene3D" id="3.40.50.410">
    <property type="entry name" value="von Willebrand factor, type A domain"/>
    <property type="match status" value="1"/>
</dbReference>
<name>A0A2U2RHQ8_9MICO</name>
<evidence type="ECO:0000313" key="3">
    <source>
        <dbReference type="EMBL" id="PWH05407.1"/>
    </source>
</evidence>
<proteinExistence type="predicted"/>
<dbReference type="CDD" id="cd00198">
    <property type="entry name" value="vWFA"/>
    <property type="match status" value="1"/>
</dbReference>
<dbReference type="EMBL" id="QFKX01000005">
    <property type="protein sequence ID" value="PWH05407.1"/>
    <property type="molecule type" value="Genomic_DNA"/>
</dbReference>
<dbReference type="SMART" id="SM00327">
    <property type="entry name" value="VWA"/>
    <property type="match status" value="1"/>
</dbReference>
<dbReference type="PROSITE" id="PS50234">
    <property type="entry name" value="VWFA"/>
    <property type="match status" value="1"/>
</dbReference>
<reference evidence="3 4" key="1">
    <citation type="submission" date="2018-05" db="EMBL/GenBank/DDBJ databases">
        <title>Brachybacterium sp. M1HQ-2T, whole genome shotgun sequence.</title>
        <authorList>
            <person name="Tuo L."/>
        </authorList>
    </citation>
    <scope>NUCLEOTIDE SEQUENCE [LARGE SCALE GENOMIC DNA]</scope>
    <source>
        <strain evidence="3 4">M1HQ-2</strain>
    </source>
</reference>
<keyword evidence="1" id="KW-0472">Membrane</keyword>
<feature type="transmembrane region" description="Helical" evidence="1">
    <location>
        <begin position="319"/>
        <end position="337"/>
    </location>
</feature>
<feature type="transmembrane region" description="Helical" evidence="1">
    <location>
        <begin position="6"/>
        <end position="25"/>
    </location>
</feature>
<keyword evidence="1" id="KW-0812">Transmembrane</keyword>
<keyword evidence="1" id="KW-1133">Transmembrane helix</keyword>
<dbReference type="InterPro" id="IPR002035">
    <property type="entry name" value="VWF_A"/>
</dbReference>
<dbReference type="SUPFAM" id="SSF53300">
    <property type="entry name" value="vWA-like"/>
    <property type="match status" value="1"/>
</dbReference>
<dbReference type="RefSeq" id="WP_109276371.1">
    <property type="nucleotide sequence ID" value="NZ_QFKX01000005.1"/>
</dbReference>
<sequence length="340" mass="38076">MVMTLWWVALLLLVAGIVVWAITFWHRRSMHKAPVLVANSAFLERVPSFVRSQRLARALRVVQVGIAVLGLLAASVLAGRVATERVQTPEFADRDIVLCLDISGSMYEYDTQILQTFADMVDDFQGERISLSIFNSTSRTVFPLTDDYDLVQRELKEGAEAIDFDEFGYRLGNRDYPQEKVEKYADFVEGTRGIDDQASVIPDGLASCGQLLDHAETDRSRSIIFATDNEVNGEPIFSLDEAAKSVRDRNIDLYTFYPGAYECGDECFDELKSVTEKHDGTLYQSSDPNAIPSIITEIQQTQAQKMGATPTLIRTDHPLFAFVFTLLALVGVLVVGWRNR</sequence>
<evidence type="ECO:0000313" key="4">
    <source>
        <dbReference type="Proteomes" id="UP000245590"/>
    </source>
</evidence>
<comment type="caution">
    <text evidence="3">The sequence shown here is derived from an EMBL/GenBank/DDBJ whole genome shotgun (WGS) entry which is preliminary data.</text>
</comment>
<organism evidence="3 4">
    <name type="scientific">Brachybacterium endophyticum</name>
    <dbReference type="NCBI Taxonomy" id="2182385"/>
    <lineage>
        <taxon>Bacteria</taxon>
        <taxon>Bacillati</taxon>
        <taxon>Actinomycetota</taxon>
        <taxon>Actinomycetes</taxon>
        <taxon>Micrococcales</taxon>
        <taxon>Dermabacteraceae</taxon>
        <taxon>Brachybacterium</taxon>
    </lineage>
</organism>